<dbReference type="SUPFAM" id="SSF52833">
    <property type="entry name" value="Thioredoxin-like"/>
    <property type="match status" value="1"/>
</dbReference>
<dbReference type="SUPFAM" id="SSF47616">
    <property type="entry name" value="GST C-terminal domain-like"/>
    <property type="match status" value="1"/>
</dbReference>
<comment type="caution">
    <text evidence="8">The sequence shown here is derived from an EMBL/GenBank/DDBJ whole genome shotgun (WGS) entry which is preliminary data.</text>
</comment>
<dbReference type="InterPro" id="IPR036282">
    <property type="entry name" value="Glutathione-S-Trfase_C_sf"/>
</dbReference>
<dbReference type="SFLD" id="SFLDS00019">
    <property type="entry name" value="Glutathione_Transferase_(cytos"/>
    <property type="match status" value="1"/>
</dbReference>
<evidence type="ECO:0000256" key="3">
    <source>
        <dbReference type="ARBA" id="ARBA00025743"/>
    </source>
</evidence>
<dbReference type="InterPro" id="IPR045074">
    <property type="entry name" value="GST_C_Tau"/>
</dbReference>
<gene>
    <name evidence="8" type="ORF">ILEXP_LOCUS1255</name>
</gene>
<dbReference type="FunFam" id="3.40.30.10:FF:000044">
    <property type="entry name" value="Glutathione S-transferase GSTU6"/>
    <property type="match status" value="1"/>
</dbReference>
<comment type="function">
    <text evidence="5">Is involved in the conjugation of reduced glutathione to a wide number of exogenous and endogenous hydrophobic electrophiles.</text>
</comment>
<evidence type="ECO:0000256" key="4">
    <source>
        <dbReference type="ARBA" id="ARBA00047960"/>
    </source>
</evidence>
<dbReference type="PROSITE" id="PS50404">
    <property type="entry name" value="GST_NTER"/>
    <property type="match status" value="1"/>
</dbReference>
<dbReference type="SFLD" id="SFLDG01152">
    <property type="entry name" value="Main.3:_Omega-_and_Tau-like"/>
    <property type="match status" value="1"/>
</dbReference>
<evidence type="ECO:0000256" key="5">
    <source>
        <dbReference type="RuleBase" id="RU369102"/>
    </source>
</evidence>
<dbReference type="InterPro" id="IPR004045">
    <property type="entry name" value="Glutathione_S-Trfase_N"/>
</dbReference>
<dbReference type="InterPro" id="IPR010987">
    <property type="entry name" value="Glutathione-S-Trfase_C-like"/>
</dbReference>
<sequence>MATRDVKLLGILTSPYSNRVQIALNLKSIDYEFIEENLHHKSEFLLKSNPVLKKMPVLIHGDKPICESLLIVQYIDEAWTKGPSILPSDPYDRATARFWAAYIDDKWYPLFRELRLEREEGKAAVIEKIVEGLVLLEEVFGKGKAFFGGDSVGFLDIALGCYLGWLRVVETTVEVKLLTEAKTPELLGWAERFCANDAVKDVLPEPAKLIEFRRMRLARENVPAATR</sequence>
<comment type="catalytic activity">
    <reaction evidence="4 5">
        <text>RX + glutathione = an S-substituted glutathione + a halide anion + H(+)</text>
        <dbReference type="Rhea" id="RHEA:16437"/>
        <dbReference type="ChEBI" id="CHEBI:15378"/>
        <dbReference type="ChEBI" id="CHEBI:16042"/>
        <dbReference type="ChEBI" id="CHEBI:17792"/>
        <dbReference type="ChEBI" id="CHEBI:57925"/>
        <dbReference type="ChEBI" id="CHEBI:90779"/>
        <dbReference type="EC" id="2.5.1.18"/>
    </reaction>
</comment>
<evidence type="ECO:0000256" key="1">
    <source>
        <dbReference type="ARBA" id="ARBA00022575"/>
    </source>
</evidence>
<protein>
    <recommendedName>
        <fullName evidence="5">Glutathione S-transferase</fullName>
        <ecNumber evidence="5">2.5.1.18</ecNumber>
    </recommendedName>
</protein>
<evidence type="ECO:0000256" key="2">
    <source>
        <dbReference type="ARBA" id="ARBA00022679"/>
    </source>
</evidence>
<comment type="similarity">
    <text evidence="3">Belongs to the GST superfamily. Tau family.</text>
</comment>
<name>A0ABC8QP73_9AQUA</name>
<proteinExistence type="inferred from homology"/>
<dbReference type="EC" id="2.5.1.18" evidence="5"/>
<dbReference type="EMBL" id="CAUOFW020000414">
    <property type="protein sequence ID" value="CAK9134320.1"/>
    <property type="molecule type" value="Genomic_DNA"/>
</dbReference>
<dbReference type="Gene3D" id="3.40.30.10">
    <property type="entry name" value="Glutaredoxin"/>
    <property type="match status" value="1"/>
</dbReference>
<dbReference type="CDD" id="cd03185">
    <property type="entry name" value="GST_C_Tau"/>
    <property type="match status" value="1"/>
</dbReference>
<comment type="subcellular location">
    <subcellularLocation>
        <location evidence="5">Cytoplasm</location>
        <location evidence="5">Cytosol</location>
    </subcellularLocation>
</comment>
<feature type="domain" description="GST C-terminal" evidence="7">
    <location>
        <begin position="89"/>
        <end position="217"/>
    </location>
</feature>
<dbReference type="Gene3D" id="1.20.1050.10">
    <property type="match status" value="1"/>
</dbReference>
<accession>A0ABC8QP73</accession>
<evidence type="ECO:0000313" key="8">
    <source>
        <dbReference type="EMBL" id="CAK9134320.1"/>
    </source>
</evidence>
<dbReference type="CDD" id="cd03058">
    <property type="entry name" value="GST_N_Tau"/>
    <property type="match status" value="1"/>
</dbReference>
<dbReference type="FunFam" id="1.20.1050.10:FF:000016">
    <property type="entry name" value="Glutathione S-transferase U9"/>
    <property type="match status" value="1"/>
</dbReference>
<dbReference type="AlphaFoldDB" id="A0ABC8QP73"/>
<dbReference type="Pfam" id="PF13410">
    <property type="entry name" value="GST_C_2"/>
    <property type="match status" value="1"/>
</dbReference>
<keyword evidence="2 5" id="KW-0808">Transferase</keyword>
<dbReference type="SFLD" id="SFLDG00358">
    <property type="entry name" value="Main_(cytGST)"/>
    <property type="match status" value="1"/>
</dbReference>
<dbReference type="InterPro" id="IPR036249">
    <property type="entry name" value="Thioredoxin-like_sf"/>
</dbReference>
<dbReference type="InterPro" id="IPR045073">
    <property type="entry name" value="Omega/Tau-like"/>
</dbReference>
<organism evidence="8 9">
    <name type="scientific">Ilex paraguariensis</name>
    <name type="common">yerba mate</name>
    <dbReference type="NCBI Taxonomy" id="185542"/>
    <lineage>
        <taxon>Eukaryota</taxon>
        <taxon>Viridiplantae</taxon>
        <taxon>Streptophyta</taxon>
        <taxon>Embryophyta</taxon>
        <taxon>Tracheophyta</taxon>
        <taxon>Spermatophyta</taxon>
        <taxon>Magnoliopsida</taxon>
        <taxon>eudicotyledons</taxon>
        <taxon>Gunneridae</taxon>
        <taxon>Pentapetalae</taxon>
        <taxon>asterids</taxon>
        <taxon>campanulids</taxon>
        <taxon>Aquifoliales</taxon>
        <taxon>Aquifoliaceae</taxon>
        <taxon>Ilex</taxon>
    </lineage>
</organism>
<keyword evidence="5" id="KW-0963">Cytoplasm</keyword>
<evidence type="ECO:0000313" key="9">
    <source>
        <dbReference type="Proteomes" id="UP001642360"/>
    </source>
</evidence>
<dbReference type="PROSITE" id="PS50405">
    <property type="entry name" value="GST_CTER"/>
    <property type="match status" value="1"/>
</dbReference>
<dbReference type="PANTHER" id="PTHR11260">
    <property type="entry name" value="GLUTATHIONE S-TRANSFERASE, GST, SUPERFAMILY, GST DOMAIN CONTAINING"/>
    <property type="match status" value="1"/>
</dbReference>
<reference evidence="8 9" key="1">
    <citation type="submission" date="2024-02" db="EMBL/GenBank/DDBJ databases">
        <authorList>
            <person name="Vignale AGUSTIN F."/>
            <person name="Sosa J E."/>
            <person name="Modenutti C."/>
        </authorList>
    </citation>
    <scope>NUCLEOTIDE SEQUENCE [LARGE SCALE GENOMIC DNA]</scope>
</reference>
<dbReference type="InterPro" id="IPR040079">
    <property type="entry name" value="Glutathione_S-Trfase"/>
</dbReference>
<feature type="domain" description="GST N-terminal" evidence="6">
    <location>
        <begin position="4"/>
        <end position="83"/>
    </location>
</feature>
<dbReference type="GO" id="GO:0009407">
    <property type="term" value="P:toxin catabolic process"/>
    <property type="evidence" value="ECO:0007669"/>
    <property type="project" value="UniProtKB-ARBA"/>
</dbReference>
<dbReference type="Pfam" id="PF02798">
    <property type="entry name" value="GST_N"/>
    <property type="match status" value="1"/>
</dbReference>
<dbReference type="GO" id="GO:0004364">
    <property type="term" value="F:glutathione transferase activity"/>
    <property type="evidence" value="ECO:0007669"/>
    <property type="project" value="UniProtKB-UniRule"/>
</dbReference>
<keyword evidence="9" id="KW-1185">Reference proteome</keyword>
<evidence type="ECO:0000259" key="7">
    <source>
        <dbReference type="PROSITE" id="PS50405"/>
    </source>
</evidence>
<dbReference type="GO" id="GO:0005829">
    <property type="term" value="C:cytosol"/>
    <property type="evidence" value="ECO:0007669"/>
    <property type="project" value="UniProtKB-SubCell"/>
</dbReference>
<evidence type="ECO:0000259" key="6">
    <source>
        <dbReference type="PROSITE" id="PS50404"/>
    </source>
</evidence>
<dbReference type="PANTHER" id="PTHR11260:SF781">
    <property type="entry name" value="GLUTATHIONE S-TRANSFERASE U19"/>
    <property type="match status" value="1"/>
</dbReference>
<dbReference type="Proteomes" id="UP001642360">
    <property type="component" value="Unassembled WGS sequence"/>
</dbReference>
<keyword evidence="1" id="KW-0216">Detoxification</keyword>